<evidence type="ECO:0000256" key="2">
    <source>
        <dbReference type="ARBA" id="ARBA00022490"/>
    </source>
</evidence>
<keyword evidence="11" id="KW-1185">Reference proteome</keyword>
<dbReference type="InterPro" id="IPR014729">
    <property type="entry name" value="Rossmann-like_a/b/a_fold"/>
</dbReference>
<feature type="domain" description="Lysidine-tRNA(Ile) synthetase C-terminal" evidence="9">
    <location>
        <begin position="382"/>
        <end position="454"/>
    </location>
</feature>
<keyword evidence="4 8" id="KW-0819">tRNA processing</keyword>
<dbReference type="SUPFAM" id="SSF82829">
    <property type="entry name" value="MesJ substrate recognition domain-like"/>
    <property type="match status" value="1"/>
</dbReference>
<dbReference type="GO" id="GO:0005737">
    <property type="term" value="C:cytoplasm"/>
    <property type="evidence" value="ECO:0007669"/>
    <property type="project" value="UniProtKB-SubCell"/>
</dbReference>
<evidence type="ECO:0000256" key="7">
    <source>
        <dbReference type="ARBA" id="ARBA00048539"/>
    </source>
</evidence>
<sequence>MDILKKVKQTVEKYNMLSTADHVLVGLSGGSDSVCLLQVLNMLKTEYRLKISAAYIDHGLRPDDVPKEIEFCKQLCDSLNIPFYTQSIDVREFSKTEKISIQEAARILRYGALDHISINIKAHKIAVAHNADDQAETVIMRLLRGAGPAGLSGIPPVRKKIIRPLIEVERAEIEKFLSEKNISYIIDPSNESLKYLRNRIRKTLMPVIKSISPQAIKIISKTAEILREENDYINVSVTKALMRLMSRKTDKTVELFCNPMEVLNIVILRRALRVAIDSVRDLKGLTFDHIEDIIKLIKTGKPGDRIYLPKGIRAIKGYSTLTVTAELPKKLSTYEINEPADLDLKECNKVLSLREIKREELQDFGDGKNTIYADMDKVKFPLIVRGRKPGDYFYPFGFGKKKKLQDFFVDEKVPRDERDTVPVIESNGDIVCIAGYRLDDRFKIDDNTKRCLQIKIMPKL</sequence>
<dbReference type="EC" id="6.3.4.19" evidence="8"/>
<evidence type="ECO:0000256" key="1">
    <source>
        <dbReference type="ARBA" id="ARBA00004496"/>
    </source>
</evidence>
<protein>
    <recommendedName>
        <fullName evidence="8">tRNA(Ile)-lysidine synthase</fullName>
        <ecNumber evidence="8">6.3.4.19</ecNumber>
    </recommendedName>
    <alternativeName>
        <fullName evidence="8">tRNA(Ile)-2-lysyl-cytidine synthase</fullName>
    </alternativeName>
    <alternativeName>
        <fullName evidence="8">tRNA(Ile)-lysidine synthetase</fullName>
    </alternativeName>
</protein>
<dbReference type="InterPro" id="IPR012094">
    <property type="entry name" value="tRNA_Ile_lys_synt"/>
</dbReference>
<keyword evidence="2 8" id="KW-0963">Cytoplasm</keyword>
<dbReference type="AlphaFoldDB" id="A0A0U9HWW2"/>
<reference evidence="11" key="1">
    <citation type="submission" date="2016-01" db="EMBL/GenBank/DDBJ databases">
        <title>Draft genome sequence of Thermodesulfovibrio aggregans strain TGE-P1.</title>
        <authorList>
            <person name="Sekiguchi Y."/>
            <person name="Ohashi A."/>
            <person name="Matsuura N."/>
            <person name="Tourlousse M.D."/>
        </authorList>
    </citation>
    <scope>NUCLEOTIDE SEQUENCE [LARGE SCALE GENOMIC DNA]</scope>
    <source>
        <strain evidence="11">TGE-P1</strain>
    </source>
</reference>
<dbReference type="NCBIfam" id="TIGR02433">
    <property type="entry name" value="lysidine_TilS_C"/>
    <property type="match status" value="1"/>
</dbReference>
<dbReference type="PANTHER" id="PTHR43033">
    <property type="entry name" value="TRNA(ILE)-LYSIDINE SYNTHASE-RELATED"/>
    <property type="match status" value="1"/>
</dbReference>
<dbReference type="STRING" id="86166.TAGGR_11190"/>
<evidence type="ECO:0000256" key="4">
    <source>
        <dbReference type="ARBA" id="ARBA00022694"/>
    </source>
</evidence>
<dbReference type="CDD" id="cd01992">
    <property type="entry name" value="TilS_N"/>
    <property type="match status" value="1"/>
</dbReference>
<comment type="caution">
    <text evidence="10">The sequence shown here is derived from an EMBL/GenBank/DDBJ whole genome shotgun (WGS) entry which is preliminary data.</text>
</comment>
<evidence type="ECO:0000313" key="10">
    <source>
        <dbReference type="EMBL" id="GAQ94991.1"/>
    </source>
</evidence>
<dbReference type="Gene3D" id="3.40.50.620">
    <property type="entry name" value="HUPs"/>
    <property type="match status" value="1"/>
</dbReference>
<comment type="subcellular location">
    <subcellularLocation>
        <location evidence="1 8">Cytoplasm</location>
    </subcellularLocation>
</comment>
<dbReference type="NCBIfam" id="TIGR02432">
    <property type="entry name" value="lysidine_TilS_N"/>
    <property type="match status" value="1"/>
</dbReference>
<dbReference type="Proteomes" id="UP000054976">
    <property type="component" value="Unassembled WGS sequence"/>
</dbReference>
<dbReference type="GO" id="GO:0005524">
    <property type="term" value="F:ATP binding"/>
    <property type="evidence" value="ECO:0007669"/>
    <property type="project" value="UniProtKB-UniRule"/>
</dbReference>
<evidence type="ECO:0000256" key="3">
    <source>
        <dbReference type="ARBA" id="ARBA00022598"/>
    </source>
</evidence>
<evidence type="ECO:0000256" key="8">
    <source>
        <dbReference type="HAMAP-Rule" id="MF_01161"/>
    </source>
</evidence>
<evidence type="ECO:0000259" key="9">
    <source>
        <dbReference type="SMART" id="SM00977"/>
    </source>
</evidence>
<comment type="function">
    <text evidence="8">Ligates lysine onto the cytidine present at position 34 of the AUA codon-specific tRNA(Ile) that contains the anticodon CAU, in an ATP-dependent manner. Cytidine is converted to lysidine, thus changing the amino acid specificity of the tRNA from methionine to isoleucine.</text>
</comment>
<dbReference type="PANTHER" id="PTHR43033:SF1">
    <property type="entry name" value="TRNA(ILE)-LYSIDINE SYNTHASE-RELATED"/>
    <property type="match status" value="1"/>
</dbReference>
<dbReference type="OrthoDB" id="9807403at2"/>
<dbReference type="InterPro" id="IPR011063">
    <property type="entry name" value="TilS/TtcA_N"/>
</dbReference>
<comment type="similarity">
    <text evidence="8">Belongs to the tRNA(Ile)-lysidine synthase family.</text>
</comment>
<dbReference type="InterPro" id="IPR012796">
    <property type="entry name" value="Lysidine-tRNA-synth_C"/>
</dbReference>
<dbReference type="GO" id="GO:0006400">
    <property type="term" value="P:tRNA modification"/>
    <property type="evidence" value="ECO:0007669"/>
    <property type="project" value="UniProtKB-UniRule"/>
</dbReference>
<comment type="catalytic activity">
    <reaction evidence="7 8">
        <text>cytidine(34) in tRNA(Ile2) + L-lysine + ATP = lysidine(34) in tRNA(Ile2) + AMP + diphosphate + H(+)</text>
        <dbReference type="Rhea" id="RHEA:43744"/>
        <dbReference type="Rhea" id="RHEA-COMP:10625"/>
        <dbReference type="Rhea" id="RHEA-COMP:10670"/>
        <dbReference type="ChEBI" id="CHEBI:15378"/>
        <dbReference type="ChEBI" id="CHEBI:30616"/>
        <dbReference type="ChEBI" id="CHEBI:32551"/>
        <dbReference type="ChEBI" id="CHEBI:33019"/>
        <dbReference type="ChEBI" id="CHEBI:82748"/>
        <dbReference type="ChEBI" id="CHEBI:83665"/>
        <dbReference type="ChEBI" id="CHEBI:456215"/>
        <dbReference type="EC" id="6.3.4.19"/>
    </reaction>
</comment>
<dbReference type="GO" id="GO:0032267">
    <property type="term" value="F:tRNA(Ile)-lysidine synthase activity"/>
    <property type="evidence" value="ECO:0007669"/>
    <property type="project" value="UniProtKB-EC"/>
</dbReference>
<dbReference type="SUPFAM" id="SSF52402">
    <property type="entry name" value="Adenine nucleotide alpha hydrolases-like"/>
    <property type="match status" value="1"/>
</dbReference>
<dbReference type="Gene3D" id="1.20.59.20">
    <property type="match status" value="1"/>
</dbReference>
<dbReference type="RefSeq" id="WP_059176394.1">
    <property type="nucleotide sequence ID" value="NZ_BCNO01000001.1"/>
</dbReference>
<accession>A0A0U9HWW2</accession>
<proteinExistence type="inferred from homology"/>
<keyword evidence="3 8" id="KW-0436">Ligase</keyword>
<evidence type="ECO:0000313" key="11">
    <source>
        <dbReference type="Proteomes" id="UP000054976"/>
    </source>
</evidence>
<dbReference type="InterPro" id="IPR012795">
    <property type="entry name" value="tRNA_Ile_lys_synt_N"/>
</dbReference>
<name>A0A0U9HWW2_9BACT</name>
<dbReference type="HAMAP" id="MF_01161">
    <property type="entry name" value="tRNA_Ile_lys_synt"/>
    <property type="match status" value="1"/>
</dbReference>
<evidence type="ECO:0000256" key="5">
    <source>
        <dbReference type="ARBA" id="ARBA00022741"/>
    </source>
</evidence>
<keyword evidence="5 8" id="KW-0547">Nucleotide-binding</keyword>
<dbReference type="Pfam" id="PF11734">
    <property type="entry name" value="TilS_C"/>
    <property type="match status" value="1"/>
</dbReference>
<dbReference type="EMBL" id="BCNO01000001">
    <property type="protein sequence ID" value="GAQ94991.1"/>
    <property type="molecule type" value="Genomic_DNA"/>
</dbReference>
<evidence type="ECO:0000256" key="6">
    <source>
        <dbReference type="ARBA" id="ARBA00022840"/>
    </source>
</evidence>
<dbReference type="SUPFAM" id="SSF56037">
    <property type="entry name" value="PheT/TilS domain"/>
    <property type="match status" value="1"/>
</dbReference>
<dbReference type="Pfam" id="PF01171">
    <property type="entry name" value="ATP_bind_3"/>
    <property type="match status" value="1"/>
</dbReference>
<dbReference type="SMART" id="SM00977">
    <property type="entry name" value="TilS_C"/>
    <property type="match status" value="1"/>
</dbReference>
<comment type="domain">
    <text evidence="8">The N-terminal region contains the highly conserved SGGXDS motif, predicted to be a P-loop motif involved in ATP binding.</text>
</comment>
<organism evidence="10 11">
    <name type="scientific">Thermodesulfovibrio aggregans</name>
    <dbReference type="NCBI Taxonomy" id="86166"/>
    <lineage>
        <taxon>Bacteria</taxon>
        <taxon>Pseudomonadati</taxon>
        <taxon>Nitrospirota</taxon>
        <taxon>Thermodesulfovibrionia</taxon>
        <taxon>Thermodesulfovibrionales</taxon>
        <taxon>Thermodesulfovibrionaceae</taxon>
        <taxon>Thermodesulfovibrio</taxon>
    </lineage>
</organism>
<keyword evidence="6 8" id="KW-0067">ATP-binding</keyword>
<gene>
    <name evidence="8" type="primary">tilS</name>
    <name evidence="10" type="ORF">TAGGR_11190</name>
</gene>
<feature type="binding site" evidence="8">
    <location>
        <begin position="28"/>
        <end position="33"/>
    </location>
    <ligand>
        <name>ATP</name>
        <dbReference type="ChEBI" id="CHEBI:30616"/>
    </ligand>
</feature>